<dbReference type="Proteomes" id="UP000199021">
    <property type="component" value="Unassembled WGS sequence"/>
</dbReference>
<organism evidence="2 3">
    <name type="scientific">Neolewinella agarilytica</name>
    <dbReference type="NCBI Taxonomy" id="478744"/>
    <lineage>
        <taxon>Bacteria</taxon>
        <taxon>Pseudomonadati</taxon>
        <taxon>Bacteroidota</taxon>
        <taxon>Saprospiria</taxon>
        <taxon>Saprospirales</taxon>
        <taxon>Lewinellaceae</taxon>
        <taxon>Neolewinella</taxon>
    </lineage>
</organism>
<protein>
    <submittedName>
        <fullName evidence="2">Uncharacterized protein</fullName>
    </submittedName>
</protein>
<proteinExistence type="predicted"/>
<keyword evidence="3" id="KW-1185">Reference proteome</keyword>
<dbReference type="RefSeq" id="WP_090165153.1">
    <property type="nucleotide sequence ID" value="NZ_FOFB01000001.1"/>
</dbReference>
<feature type="transmembrane region" description="Helical" evidence="1">
    <location>
        <begin position="51"/>
        <end position="71"/>
    </location>
</feature>
<reference evidence="3" key="1">
    <citation type="submission" date="2016-10" db="EMBL/GenBank/DDBJ databases">
        <authorList>
            <person name="Varghese N."/>
            <person name="Submissions S."/>
        </authorList>
    </citation>
    <scope>NUCLEOTIDE SEQUENCE [LARGE SCALE GENOMIC DNA]</scope>
    <source>
        <strain evidence="3">DSM 24740</strain>
    </source>
</reference>
<dbReference type="STRING" id="478744.SAMN05444359_101451"/>
<keyword evidence="1" id="KW-0812">Transmembrane</keyword>
<evidence type="ECO:0000256" key="1">
    <source>
        <dbReference type="SAM" id="Phobius"/>
    </source>
</evidence>
<gene>
    <name evidence="2" type="ORF">SAMN05444359_101451</name>
</gene>
<dbReference type="AlphaFoldDB" id="A0A1H8ZUI9"/>
<keyword evidence="1" id="KW-0472">Membrane</keyword>
<dbReference type="EMBL" id="FOFB01000001">
    <property type="protein sequence ID" value="SEP68054.1"/>
    <property type="molecule type" value="Genomic_DNA"/>
</dbReference>
<dbReference type="InParanoid" id="A0A1H8ZUI9"/>
<keyword evidence="1" id="KW-1133">Transmembrane helix</keyword>
<name>A0A1H8ZUI9_9BACT</name>
<dbReference type="OrthoDB" id="678747at2"/>
<evidence type="ECO:0000313" key="2">
    <source>
        <dbReference type="EMBL" id="SEP68054.1"/>
    </source>
</evidence>
<evidence type="ECO:0000313" key="3">
    <source>
        <dbReference type="Proteomes" id="UP000199021"/>
    </source>
</evidence>
<sequence>MRKLLLIAFAFALVMILGTGEELLAQCPMCRATAETNLANGGTEGRGLNQGILYLLGMPYVLIGAVAFFWWRGRKNIDEEELVAE</sequence>
<accession>A0A1H8ZUI9</accession>